<dbReference type="GO" id="GO:0000062">
    <property type="term" value="F:fatty-acyl-CoA binding"/>
    <property type="evidence" value="ECO:0007669"/>
    <property type="project" value="InterPro"/>
</dbReference>
<keyword evidence="4" id="KW-0446">Lipid-binding</keyword>
<proteinExistence type="predicted"/>
<keyword evidence="8" id="KW-1185">Reference proteome</keyword>
<dbReference type="Pfam" id="PF12796">
    <property type="entry name" value="Ank_2"/>
    <property type="match status" value="1"/>
</dbReference>
<dbReference type="InterPro" id="IPR036770">
    <property type="entry name" value="Ankyrin_rpt-contain_sf"/>
</dbReference>
<keyword evidence="3 5" id="KW-0040">ANK repeat</keyword>
<dbReference type="InterPro" id="IPR000582">
    <property type="entry name" value="Acyl-CoA-binding_protein"/>
</dbReference>
<keyword evidence="2" id="KW-0677">Repeat</keyword>
<organism evidence="7 8">
    <name type="scientific">Caenorhabditis japonica</name>
    <dbReference type="NCBI Taxonomy" id="281687"/>
    <lineage>
        <taxon>Eukaryota</taxon>
        <taxon>Metazoa</taxon>
        <taxon>Ecdysozoa</taxon>
        <taxon>Nematoda</taxon>
        <taxon>Chromadorea</taxon>
        <taxon>Rhabditida</taxon>
        <taxon>Rhabditina</taxon>
        <taxon>Rhabditomorpha</taxon>
        <taxon>Rhabditoidea</taxon>
        <taxon>Rhabditidae</taxon>
        <taxon>Peloderinae</taxon>
        <taxon>Caenorhabditis</taxon>
    </lineage>
</organism>
<dbReference type="PROSITE" id="PS50088">
    <property type="entry name" value="ANK_REPEAT"/>
    <property type="match status" value="2"/>
</dbReference>
<dbReference type="SUPFAM" id="SSF47027">
    <property type="entry name" value="Acyl-CoA binding protein"/>
    <property type="match status" value="1"/>
</dbReference>
<evidence type="ECO:0000256" key="2">
    <source>
        <dbReference type="ARBA" id="ARBA00022737"/>
    </source>
</evidence>
<reference evidence="8" key="1">
    <citation type="submission" date="2010-08" db="EMBL/GenBank/DDBJ databases">
        <authorList>
            <consortium name="Caenorhabditis japonica Sequencing Consortium"/>
            <person name="Wilson R.K."/>
        </authorList>
    </citation>
    <scope>NUCLEOTIDE SEQUENCE [LARGE SCALE GENOMIC DNA]</scope>
    <source>
        <strain evidence="8">DF5081</strain>
    </source>
</reference>
<evidence type="ECO:0000256" key="1">
    <source>
        <dbReference type="ARBA" id="ARBA00018419"/>
    </source>
</evidence>
<evidence type="ECO:0000256" key="5">
    <source>
        <dbReference type="PROSITE-ProRule" id="PRU00023"/>
    </source>
</evidence>
<dbReference type="Pfam" id="PF00887">
    <property type="entry name" value="ACBP"/>
    <property type="match status" value="1"/>
</dbReference>
<feature type="repeat" description="ANK" evidence="5">
    <location>
        <begin position="193"/>
        <end position="225"/>
    </location>
</feature>
<accession>A0A8R1HK27</accession>
<dbReference type="SUPFAM" id="SSF48403">
    <property type="entry name" value="Ankyrin repeat"/>
    <property type="match status" value="1"/>
</dbReference>
<dbReference type="InterPro" id="IPR035984">
    <property type="entry name" value="Acyl-CoA-binding_sf"/>
</dbReference>
<evidence type="ECO:0000256" key="3">
    <source>
        <dbReference type="ARBA" id="ARBA00023043"/>
    </source>
</evidence>
<dbReference type="InterPro" id="IPR002110">
    <property type="entry name" value="Ankyrin_rpt"/>
</dbReference>
<name>A0A8R1HK27_CAEJA</name>
<dbReference type="Gene3D" id="1.25.40.20">
    <property type="entry name" value="Ankyrin repeat-containing domain"/>
    <property type="match status" value="1"/>
</dbReference>
<dbReference type="PANTHER" id="PTHR24119:SF0">
    <property type="entry name" value="ACYL-COA-BINDING DOMAIN-CONTAINING PROTEIN 6"/>
    <property type="match status" value="1"/>
</dbReference>
<evidence type="ECO:0000256" key="4">
    <source>
        <dbReference type="ARBA" id="ARBA00023121"/>
    </source>
</evidence>
<reference evidence="7" key="2">
    <citation type="submission" date="2022-06" db="UniProtKB">
        <authorList>
            <consortium name="EnsemblMetazoa"/>
        </authorList>
    </citation>
    <scope>IDENTIFICATION</scope>
    <source>
        <strain evidence="7">DF5081</strain>
    </source>
</reference>
<evidence type="ECO:0000313" key="7">
    <source>
        <dbReference type="EnsemblMetazoa" id="CJA04163.1"/>
    </source>
</evidence>
<dbReference type="Proteomes" id="UP000005237">
    <property type="component" value="Unassembled WGS sequence"/>
</dbReference>
<feature type="repeat" description="ANK" evidence="5">
    <location>
        <begin position="226"/>
        <end position="258"/>
    </location>
</feature>
<dbReference type="EnsemblMetazoa" id="CJA04163.1">
    <property type="protein sequence ID" value="CJA04163.1"/>
    <property type="gene ID" value="WBGene00123367"/>
</dbReference>
<evidence type="ECO:0000259" key="6">
    <source>
        <dbReference type="PROSITE" id="PS51228"/>
    </source>
</evidence>
<protein>
    <recommendedName>
        <fullName evidence="1">Acyl-CoA-binding domain-containing protein 6</fullName>
    </recommendedName>
</protein>
<dbReference type="SMART" id="SM00248">
    <property type="entry name" value="ANK"/>
    <property type="match status" value="2"/>
</dbReference>
<dbReference type="PROSITE" id="PS51228">
    <property type="entry name" value="ACB_2"/>
    <property type="match status" value="1"/>
</dbReference>
<dbReference type="AlphaFoldDB" id="A0A8R1HK27"/>
<sequence>MFVAWATVSFQRRYFQNAEHKNSSENPIDPRIEAKFDAATTRLPALLSRIDQKTILTFYGLYKQAIEGPADPRNGPYWYETVARKKFNAWLSNGQMRKAEAMEKYCEMISNLDSDWDPNQVSATRTGGWEKMPSTMGVIEPEMFDDVVIHEPTRLETDIEKQWFAAMRNNDVSAMKSILGENSDILEAKDQHLAMTALLWATDLGCESVVGFLIDQGADVNAVDGCLQTPLHFAAQCHRPLLAEILIQAGADKKALDADGMTPFECCEDVELKKRLAVVD</sequence>
<dbReference type="InterPro" id="IPR014352">
    <property type="entry name" value="FERM/acyl-CoA-bd_prot_sf"/>
</dbReference>
<dbReference type="PANTHER" id="PTHR24119">
    <property type="entry name" value="ACYL-COA-BINDING DOMAIN-CONTAINING PROTEIN 6"/>
    <property type="match status" value="1"/>
</dbReference>
<dbReference type="Gene3D" id="1.20.80.10">
    <property type="match status" value="1"/>
</dbReference>
<evidence type="ECO:0000313" key="8">
    <source>
        <dbReference type="Proteomes" id="UP000005237"/>
    </source>
</evidence>
<feature type="domain" description="ACB" evidence="6">
    <location>
        <begin position="32"/>
        <end position="118"/>
    </location>
</feature>